<evidence type="ECO:0000313" key="2">
    <source>
        <dbReference type="Proteomes" id="UP001473424"/>
    </source>
</evidence>
<accession>A0ABM8JQ14</accession>
<gene>
    <name evidence="1" type="ORF">SAP269_20090</name>
</gene>
<dbReference type="RefSeq" id="WP_353306210.1">
    <property type="nucleotide sequence ID" value="NZ_AP028955.1"/>
</dbReference>
<dbReference type="EMBL" id="AP028955">
    <property type="protein sequence ID" value="BET39420.1"/>
    <property type="molecule type" value="Genomic_DNA"/>
</dbReference>
<name>A0ABM8JQ14_9MOLU</name>
<organism evidence="1 2">
    <name type="scientific">Spiroplasma ixodetis</name>
    <dbReference type="NCBI Taxonomy" id="2141"/>
    <lineage>
        <taxon>Bacteria</taxon>
        <taxon>Bacillati</taxon>
        <taxon>Mycoplasmatota</taxon>
        <taxon>Mollicutes</taxon>
        <taxon>Entomoplasmatales</taxon>
        <taxon>Spiroplasmataceae</taxon>
        <taxon>Spiroplasma</taxon>
    </lineage>
</organism>
<sequence length="58" mass="6985">MSNEKWYFENIDSVLPILENEPKFLKNDFPLIIAIKYSYINSIWFKGRSIKSNLIKFK</sequence>
<evidence type="ECO:0000313" key="1">
    <source>
        <dbReference type="EMBL" id="BET39420.1"/>
    </source>
</evidence>
<keyword evidence="2" id="KW-1185">Reference proteome</keyword>
<proteinExistence type="predicted"/>
<protein>
    <submittedName>
        <fullName evidence="1">Uncharacterized protein</fullName>
    </submittedName>
</protein>
<dbReference type="Proteomes" id="UP001473424">
    <property type="component" value="Chromosome"/>
</dbReference>
<reference evidence="2" key="1">
    <citation type="journal article" date="2024" name="FEMS Microbiol. Lett.">
        <title>Genomic insights into Spiroplasma endosymbionts that induce male-killing and protective phenotypes in the pea aphid.</title>
        <authorList>
            <person name="Arai H."/>
            <person name="Legeai F."/>
            <person name="Kageyama D."/>
            <person name="Sugio A."/>
            <person name="Simon J.C."/>
        </authorList>
    </citation>
    <scope>NUCLEOTIDE SEQUENCE [LARGE SCALE GENOMIC DNA]</scope>
    <source>
        <strain evidence="2">sAp269</strain>
    </source>
</reference>